<evidence type="ECO:0000259" key="3">
    <source>
        <dbReference type="Pfam" id="PF06276"/>
    </source>
</evidence>
<protein>
    <submittedName>
        <fullName evidence="4">IucA / IucC family protein</fullName>
    </submittedName>
</protein>
<dbReference type="Proteomes" id="UP000516349">
    <property type="component" value="Chromosome"/>
</dbReference>
<organism evidence="4 5">
    <name type="scientific">Entomobacter blattae</name>
    <dbReference type="NCBI Taxonomy" id="2762277"/>
    <lineage>
        <taxon>Bacteria</taxon>
        <taxon>Pseudomonadati</taxon>
        <taxon>Pseudomonadota</taxon>
        <taxon>Alphaproteobacteria</taxon>
        <taxon>Acetobacterales</taxon>
        <taxon>Acetobacteraceae</taxon>
        <taxon>Entomobacter</taxon>
    </lineage>
</organism>
<dbReference type="Pfam" id="PF06276">
    <property type="entry name" value="FhuF"/>
    <property type="match status" value="1"/>
</dbReference>
<evidence type="ECO:0000256" key="1">
    <source>
        <dbReference type="ARBA" id="ARBA00007832"/>
    </source>
</evidence>
<dbReference type="EMBL" id="CP060244">
    <property type="protein sequence ID" value="QNT79238.1"/>
    <property type="molecule type" value="Genomic_DNA"/>
</dbReference>
<evidence type="ECO:0000259" key="2">
    <source>
        <dbReference type="Pfam" id="PF04183"/>
    </source>
</evidence>
<dbReference type="GO" id="GO:0019290">
    <property type="term" value="P:siderophore biosynthetic process"/>
    <property type="evidence" value="ECO:0007669"/>
    <property type="project" value="InterPro"/>
</dbReference>
<name>A0A7H1NTX8_9PROT</name>
<keyword evidence="5" id="KW-1185">Reference proteome</keyword>
<dbReference type="AlphaFoldDB" id="A0A7H1NTX8"/>
<dbReference type="GO" id="GO:0016881">
    <property type="term" value="F:acid-amino acid ligase activity"/>
    <property type="evidence" value="ECO:0007669"/>
    <property type="project" value="UniProtKB-ARBA"/>
</dbReference>
<dbReference type="RefSeq" id="WP_203413419.1">
    <property type="nucleotide sequence ID" value="NZ_CP060244.1"/>
</dbReference>
<gene>
    <name evidence="4" type="ORF">JGUZn3_20330</name>
</gene>
<dbReference type="PANTHER" id="PTHR34384:SF5">
    <property type="entry name" value="L-2,3-DIAMINOPROPANOATE--CITRATE LIGASE"/>
    <property type="match status" value="1"/>
</dbReference>
<dbReference type="KEGG" id="ebla:JGUZn3_20330"/>
<evidence type="ECO:0000313" key="4">
    <source>
        <dbReference type="EMBL" id="QNT79238.1"/>
    </source>
</evidence>
<reference evidence="4 5" key="1">
    <citation type="submission" date="2020-08" db="EMBL/GenBank/DDBJ databases">
        <title>Complete genome sequence of Entomobacter blattae G55GP.</title>
        <authorList>
            <person name="Poehlein A."/>
            <person name="Guzman J."/>
            <person name="Daniel R."/>
            <person name="Vilcinskas A."/>
        </authorList>
    </citation>
    <scope>NUCLEOTIDE SEQUENCE [LARGE SCALE GENOMIC DNA]</scope>
    <source>
        <strain evidence="4 5">G55GP</strain>
    </source>
</reference>
<evidence type="ECO:0000313" key="5">
    <source>
        <dbReference type="Proteomes" id="UP000516349"/>
    </source>
</evidence>
<feature type="domain" description="Aerobactin siderophore biosynthesis IucA/IucC-like C-terminal" evidence="3">
    <location>
        <begin position="423"/>
        <end position="586"/>
    </location>
</feature>
<dbReference type="PANTHER" id="PTHR34384">
    <property type="entry name" value="L-2,3-DIAMINOPROPANOATE--CITRATE LIGASE"/>
    <property type="match status" value="1"/>
</dbReference>
<dbReference type="InterPro" id="IPR022770">
    <property type="entry name" value="IucA/IucC-like_C"/>
</dbReference>
<dbReference type="InterPro" id="IPR037455">
    <property type="entry name" value="LucA/IucC-like"/>
</dbReference>
<accession>A0A7H1NTX8</accession>
<dbReference type="Gene3D" id="1.10.510.40">
    <property type="match status" value="1"/>
</dbReference>
<dbReference type="Pfam" id="PF04183">
    <property type="entry name" value="IucA_IucC"/>
    <property type="match status" value="1"/>
</dbReference>
<proteinExistence type="inferred from homology"/>
<dbReference type="InterPro" id="IPR007310">
    <property type="entry name" value="Aerobactin_biosyn_IucA/IucC_N"/>
</dbReference>
<comment type="similarity">
    <text evidence="1">Belongs to the IucA/IucC family.</text>
</comment>
<sequence length="608" mass="68846">MSYIHQNLQAHQSVIEKKSEMFSIECLLNCYIREQALLTGDVDFNYGGDHPFGTLLTTIDPPAYIVSVWVGSVQIIIAASSVSALRRCHFTSWPFIKTKEGWTPLGITSLAELLFASYPEAGYGASLIGQIHNSIENIQTFLGAQFEKITTAKAVSQDRLAPNTDTLLASEQNLVWGHALHPAPKSREGVSRDLLIQCSPEVGASFQLFWFEVNPEVIRCLGAPKMELLEQISGEKNLYPCHPWEVDYIHNLPLFQKAVQNEVIQPVGFKGERLYPTSSVRTLYHPELESFLKFSIHTRLTNCVRKNAWYELESAVALTELLQPTIKVLSQICPGFAFMPEPAATTVSLATLGTEEENIPMTESFGLLYRDTISREERAYLRPEVAMSLFTWGVGLKEKSNCTVMLEELAYLHNQGFEQVACEWMRRYAAILCEGVLRCHLEYGIVLEPHLQNTIIGFDQQGWPVRVWVRDLEGTKLLMSHWPEEQLKGMQPLTRHSVWYSADKGWKRTVYCLIVNNLSEAIFHFSLHSSKLEKQLWQEVQTILEDIASRVTDTQGDGNDRLHRLVTGVGLPAKSNLMTRLRKLPDRDAGYVTLKSPFSPYFFSGERA</sequence>
<feature type="domain" description="Aerobactin siderophore biosynthesis IucA/IucC N-terminal" evidence="2">
    <location>
        <begin position="167"/>
        <end position="376"/>
    </location>
</feature>